<dbReference type="PANTHER" id="PTHR44227">
    <property type="match status" value="1"/>
</dbReference>
<evidence type="ECO:0000256" key="3">
    <source>
        <dbReference type="SAM" id="Phobius"/>
    </source>
</evidence>
<keyword evidence="1" id="KW-0677">Repeat</keyword>
<keyword evidence="5" id="KW-1185">Reference proteome</keyword>
<evidence type="ECO:0000256" key="1">
    <source>
        <dbReference type="ARBA" id="ARBA00022737"/>
    </source>
</evidence>
<gene>
    <name evidence="4" type="ORF">Pfra01_002454600</name>
</gene>
<dbReference type="GO" id="GO:0035269">
    <property type="term" value="P:protein O-linked glycosylation via mannose"/>
    <property type="evidence" value="ECO:0007669"/>
    <property type="project" value="TreeGrafter"/>
</dbReference>
<evidence type="ECO:0000256" key="2">
    <source>
        <dbReference type="ARBA" id="ARBA00022803"/>
    </source>
</evidence>
<dbReference type="GO" id="GO:0000030">
    <property type="term" value="F:mannosyltransferase activity"/>
    <property type="evidence" value="ECO:0007669"/>
    <property type="project" value="TreeGrafter"/>
</dbReference>
<comment type="caution">
    <text evidence="4">The sequence shown here is derived from an EMBL/GenBank/DDBJ whole genome shotgun (WGS) entry which is preliminary data.</text>
</comment>
<proteinExistence type="predicted"/>
<keyword evidence="3" id="KW-1133">Transmembrane helix</keyword>
<dbReference type="AlphaFoldDB" id="A0A9W6Y9H5"/>
<keyword evidence="3" id="KW-0472">Membrane</keyword>
<accession>A0A9W6Y9H5</accession>
<keyword evidence="2" id="KW-0802">TPR repeat</keyword>
<dbReference type="EMBL" id="BSXT01004364">
    <property type="protein sequence ID" value="GMF57508.1"/>
    <property type="molecule type" value="Genomic_DNA"/>
</dbReference>
<protein>
    <submittedName>
        <fullName evidence="4">Unnamed protein product</fullName>
    </submittedName>
</protein>
<dbReference type="GO" id="GO:0030968">
    <property type="term" value="P:endoplasmic reticulum unfolded protein response"/>
    <property type="evidence" value="ECO:0007669"/>
    <property type="project" value="TreeGrafter"/>
</dbReference>
<evidence type="ECO:0000313" key="5">
    <source>
        <dbReference type="Proteomes" id="UP001165121"/>
    </source>
</evidence>
<feature type="transmembrane region" description="Helical" evidence="3">
    <location>
        <begin position="7"/>
        <end position="28"/>
    </location>
</feature>
<name>A0A9W6Y9H5_9STRA</name>
<dbReference type="InterPro" id="IPR052346">
    <property type="entry name" value="O-mannosyl-transferase_TMTC"/>
</dbReference>
<dbReference type="GO" id="GO:0005783">
    <property type="term" value="C:endoplasmic reticulum"/>
    <property type="evidence" value="ECO:0007669"/>
    <property type="project" value="TreeGrafter"/>
</dbReference>
<reference evidence="4" key="1">
    <citation type="submission" date="2023-04" db="EMBL/GenBank/DDBJ databases">
        <title>Phytophthora fragariaefolia NBRC 109709.</title>
        <authorList>
            <person name="Ichikawa N."/>
            <person name="Sato H."/>
            <person name="Tonouchi N."/>
        </authorList>
    </citation>
    <scope>NUCLEOTIDE SEQUENCE</scope>
    <source>
        <strain evidence="4">NBRC 109709</strain>
    </source>
</reference>
<dbReference type="OrthoDB" id="195091at2759"/>
<organism evidence="4 5">
    <name type="scientific">Phytophthora fragariaefolia</name>
    <dbReference type="NCBI Taxonomy" id="1490495"/>
    <lineage>
        <taxon>Eukaryota</taxon>
        <taxon>Sar</taxon>
        <taxon>Stramenopiles</taxon>
        <taxon>Oomycota</taxon>
        <taxon>Peronosporomycetes</taxon>
        <taxon>Peronosporales</taxon>
        <taxon>Peronosporaceae</taxon>
        <taxon>Phytophthora</taxon>
    </lineage>
</organism>
<evidence type="ECO:0000313" key="4">
    <source>
        <dbReference type="EMBL" id="GMF57508.1"/>
    </source>
</evidence>
<sequence>MRLVLSAGEAVFCLCAVLVALYVSPLFLDDGSSKWEFLLTWDDRDNFVDNEVIQSGLGLGNLYDMFTMTKINVYEPFGWILKAVEVQTFGLDSWRIRLVSAALHFGAATVLARASAALLNVVALLSDIKAEDQVDKEQREKNHLLGCCVSATVFAIHPVHVEVVAWPSAQPYTLCALFGNLALFTYVQARYRTLCGAFSAKKCAEEILEVCIFSGYGHIDLLCCGG</sequence>
<keyword evidence="3" id="KW-0812">Transmembrane</keyword>
<dbReference type="PANTHER" id="PTHR44227:SF3">
    <property type="entry name" value="PROTEIN O-MANNOSYL-TRANSFERASE TMTC4"/>
    <property type="match status" value="1"/>
</dbReference>
<dbReference type="Proteomes" id="UP001165121">
    <property type="component" value="Unassembled WGS sequence"/>
</dbReference>